<organism evidence="1 2">
    <name type="scientific">Trichinella nelsoni</name>
    <dbReference type="NCBI Taxonomy" id="6336"/>
    <lineage>
        <taxon>Eukaryota</taxon>
        <taxon>Metazoa</taxon>
        <taxon>Ecdysozoa</taxon>
        <taxon>Nematoda</taxon>
        <taxon>Enoplea</taxon>
        <taxon>Dorylaimia</taxon>
        <taxon>Trichinellida</taxon>
        <taxon>Trichinellidae</taxon>
        <taxon>Trichinella</taxon>
    </lineage>
</organism>
<gene>
    <name evidence="1" type="ORF">T07_3348</name>
</gene>
<keyword evidence="2" id="KW-1185">Reference proteome</keyword>
<reference evidence="1 2" key="1">
    <citation type="submission" date="2015-01" db="EMBL/GenBank/DDBJ databases">
        <title>Evolution of Trichinella species and genotypes.</title>
        <authorList>
            <person name="Korhonen P.K."/>
            <person name="Edoardo P."/>
            <person name="Giuseppe L.R."/>
            <person name="Gasser R.B."/>
        </authorList>
    </citation>
    <scope>NUCLEOTIDE SEQUENCE [LARGE SCALE GENOMIC DNA]</scope>
    <source>
        <strain evidence="1">ISS37</strain>
    </source>
</reference>
<name>A0A0V0RAD7_9BILA</name>
<evidence type="ECO:0000313" key="1">
    <source>
        <dbReference type="EMBL" id="KRX11438.1"/>
    </source>
</evidence>
<dbReference type="Proteomes" id="UP000054630">
    <property type="component" value="Unassembled WGS sequence"/>
</dbReference>
<comment type="caution">
    <text evidence="1">The sequence shown here is derived from an EMBL/GenBank/DDBJ whole genome shotgun (WGS) entry which is preliminary data.</text>
</comment>
<proteinExistence type="predicted"/>
<protein>
    <submittedName>
        <fullName evidence="1">Uncharacterized protein</fullName>
    </submittedName>
</protein>
<dbReference type="EMBL" id="JYDL01002215">
    <property type="protein sequence ID" value="KRX11438.1"/>
    <property type="molecule type" value="Genomic_DNA"/>
</dbReference>
<evidence type="ECO:0000313" key="2">
    <source>
        <dbReference type="Proteomes" id="UP000054630"/>
    </source>
</evidence>
<dbReference type="AlphaFoldDB" id="A0A0V0RAD7"/>
<accession>A0A0V0RAD7</accession>
<sequence length="50" mass="5677">MQNPHHILRQSGSTGTLNLEELSPPKTVVFWELVLLCFDLTPLKVTDEDL</sequence>